<sequence length="155" mass="15416">MADDSEPTISGFDEVSVGYSYIQLSLTILDLSAGMSAELSVNAGFTFTVTIGGDYSTSFGPAFDGTAWLAGIANLEYNSAGSTEVTIDGNPITLKSAVAESGGAAAKLHAAGARVLTAGVRAGQALGRATARASRTSTAGSRNSVGGNVSTGGQE</sequence>
<feature type="region of interest" description="Disordered" evidence="1">
    <location>
        <begin position="127"/>
        <end position="155"/>
    </location>
</feature>
<name>A0ABV7L0D1_9PROT</name>
<protein>
    <submittedName>
        <fullName evidence="2">Uncharacterized protein</fullName>
    </submittedName>
</protein>
<dbReference type="EMBL" id="JBHRTR010000026">
    <property type="protein sequence ID" value="MFC3227894.1"/>
    <property type="molecule type" value="Genomic_DNA"/>
</dbReference>
<keyword evidence="3" id="KW-1185">Reference proteome</keyword>
<dbReference type="RefSeq" id="WP_379900476.1">
    <property type="nucleotide sequence ID" value="NZ_JBHRTR010000026.1"/>
</dbReference>
<accession>A0ABV7L0D1</accession>
<evidence type="ECO:0000256" key="1">
    <source>
        <dbReference type="SAM" id="MobiDB-lite"/>
    </source>
</evidence>
<gene>
    <name evidence="2" type="ORF">ACFOGJ_11670</name>
</gene>
<comment type="caution">
    <text evidence="2">The sequence shown here is derived from an EMBL/GenBank/DDBJ whole genome shotgun (WGS) entry which is preliminary data.</text>
</comment>
<reference evidence="3" key="1">
    <citation type="journal article" date="2019" name="Int. J. Syst. Evol. Microbiol.">
        <title>The Global Catalogue of Microorganisms (GCM) 10K type strain sequencing project: providing services to taxonomists for standard genome sequencing and annotation.</title>
        <authorList>
            <consortium name="The Broad Institute Genomics Platform"/>
            <consortium name="The Broad Institute Genome Sequencing Center for Infectious Disease"/>
            <person name="Wu L."/>
            <person name="Ma J."/>
        </authorList>
    </citation>
    <scope>NUCLEOTIDE SEQUENCE [LARGE SCALE GENOMIC DNA]</scope>
    <source>
        <strain evidence="3">KCTC 42964</strain>
    </source>
</reference>
<feature type="compositionally biased region" description="Low complexity" evidence="1">
    <location>
        <begin position="127"/>
        <end position="142"/>
    </location>
</feature>
<proteinExistence type="predicted"/>
<feature type="compositionally biased region" description="Polar residues" evidence="1">
    <location>
        <begin position="143"/>
        <end position="155"/>
    </location>
</feature>
<evidence type="ECO:0000313" key="2">
    <source>
        <dbReference type="EMBL" id="MFC3227894.1"/>
    </source>
</evidence>
<evidence type="ECO:0000313" key="3">
    <source>
        <dbReference type="Proteomes" id="UP001595528"/>
    </source>
</evidence>
<organism evidence="2 3">
    <name type="scientific">Marinibaculum pumilum</name>
    <dbReference type="NCBI Taxonomy" id="1766165"/>
    <lineage>
        <taxon>Bacteria</taxon>
        <taxon>Pseudomonadati</taxon>
        <taxon>Pseudomonadota</taxon>
        <taxon>Alphaproteobacteria</taxon>
        <taxon>Rhodospirillales</taxon>
        <taxon>Rhodospirillaceae</taxon>
        <taxon>Marinibaculum</taxon>
    </lineage>
</organism>
<dbReference type="Proteomes" id="UP001595528">
    <property type="component" value="Unassembled WGS sequence"/>
</dbReference>